<evidence type="ECO:0000256" key="10">
    <source>
        <dbReference type="ARBA" id="ARBA00023175"/>
    </source>
</evidence>
<feature type="domain" description="Dynein heavy chain coiled coil stalk" evidence="14">
    <location>
        <begin position="18"/>
        <end position="319"/>
    </location>
</feature>
<evidence type="ECO:0000256" key="2">
    <source>
        <dbReference type="ARBA" id="ARBA00022490"/>
    </source>
</evidence>
<keyword evidence="6" id="KW-0067">ATP-binding</keyword>
<sequence length="698" mass="79956">EIEELVAKLHKDALVVEQVRTLVKKDEETMVAETKIVEGYAKQVTEELNTVLPTLEKALSALDALDKNHIAEVRVYTHPPLLVLTVMNAVCILLQKKPNWATAKLLLSDPGFLKTLITIDKDNLPEKVNEEFICKEIQCFSAVVFLQLKKYVRSPDFNPVKVGLVSVACCSICQWILALDHYHIVKRVYLHRLFPIFVDPKQAKVAEAEELLNRAFSKLAEKQRSLALIEQHQQNLEALYDESIAEQEKLAARKIQTTRRLHSASILSTALKDEMERWKESVNNLDQRLQGIVGDALISAAYIVYSGVLSVGYRQQLVNDSLQLCNENNILVSPNYSLVNCMTEKNEVRRWQNAGLPHDQYSTENAILVKHGQRWPLLIDPERQAYKWICQMEGSKLRQISATDANYLKTIEYSLQFGESVLLQDFPETLDSNIKSILSKEIYKKGGQEFIRIGDSEIQYNSDFRLYLTTQKFNPHFLPATCNIVTIINFTLTFHGLQNQLLSAVVNKKKPELEKQYCKLMESISIDLVALREYEQRSLQLLQKTSGHLLDDQDLIENLQRTKITSSEIFQRVADSAATEVTIEGMRKAYIPIATRGAVLYFVISDLVHINHVYQFSLNWFHKIFVDSIDNVKKSDISLSDSLSSTKISEYKVQSEETSTESETEIDYFKIDINEIIETLTYHVYEVLKCYNTQIIFS</sequence>
<keyword evidence="10" id="KW-0505">Motor protein</keyword>
<dbReference type="Gene3D" id="1.10.8.1220">
    <property type="match status" value="1"/>
</dbReference>
<dbReference type="GO" id="GO:0005874">
    <property type="term" value="C:microtubule"/>
    <property type="evidence" value="ECO:0007669"/>
    <property type="project" value="UniProtKB-KW"/>
</dbReference>
<protein>
    <submittedName>
        <fullName evidence="16">DNAH6: Dynein heavy chain 6 axonemal</fullName>
    </submittedName>
</protein>
<comment type="caution">
    <text evidence="16">The sequence shown here is derived from an EMBL/GenBank/DDBJ whole genome shotgun (WGS) entry which is preliminary data.</text>
</comment>
<keyword evidence="5" id="KW-0547">Nucleotide-binding</keyword>
<dbReference type="PANTHER" id="PTHR22878">
    <property type="entry name" value="DYNEIN HEAVY CHAIN 6, AXONEMAL-LIKE-RELATED"/>
    <property type="match status" value="1"/>
</dbReference>
<dbReference type="Proteomes" id="UP001474421">
    <property type="component" value="Unassembled WGS sequence"/>
</dbReference>
<evidence type="ECO:0000256" key="12">
    <source>
        <dbReference type="ARBA" id="ARBA00023273"/>
    </source>
</evidence>
<dbReference type="Gene3D" id="3.40.50.300">
    <property type="entry name" value="P-loop containing nucleotide triphosphate hydrolases"/>
    <property type="match status" value="1"/>
</dbReference>
<evidence type="ECO:0000259" key="14">
    <source>
        <dbReference type="Pfam" id="PF12777"/>
    </source>
</evidence>
<dbReference type="GO" id="GO:0005930">
    <property type="term" value="C:axoneme"/>
    <property type="evidence" value="ECO:0007669"/>
    <property type="project" value="UniProtKB-SubCell"/>
</dbReference>
<dbReference type="EMBL" id="JAOTOJ010000001">
    <property type="protein sequence ID" value="KAK9411976.1"/>
    <property type="molecule type" value="Genomic_DNA"/>
</dbReference>
<dbReference type="GO" id="GO:0007018">
    <property type="term" value="P:microtubule-based movement"/>
    <property type="evidence" value="ECO:0007669"/>
    <property type="project" value="InterPro"/>
</dbReference>
<dbReference type="InterPro" id="IPR026983">
    <property type="entry name" value="DHC"/>
</dbReference>
<keyword evidence="2" id="KW-0963">Cytoplasm</keyword>
<dbReference type="PANTHER" id="PTHR22878:SF64">
    <property type="entry name" value="DYNEIN AXONEMAL HEAVY CHAIN 14"/>
    <property type="match status" value="1"/>
</dbReference>
<keyword evidence="12" id="KW-0966">Cell projection</keyword>
<dbReference type="GO" id="GO:0045505">
    <property type="term" value="F:dynein intermediate chain binding"/>
    <property type="evidence" value="ECO:0007669"/>
    <property type="project" value="InterPro"/>
</dbReference>
<dbReference type="GO" id="GO:0030286">
    <property type="term" value="C:dynein complex"/>
    <property type="evidence" value="ECO:0007669"/>
    <property type="project" value="UniProtKB-KW"/>
</dbReference>
<gene>
    <name evidence="16" type="ORF">NXF25_003151</name>
</gene>
<feature type="non-terminal residue" evidence="16">
    <location>
        <position position="1"/>
    </location>
</feature>
<dbReference type="InterPro" id="IPR027417">
    <property type="entry name" value="P-loop_NTPase"/>
</dbReference>
<keyword evidence="11" id="KW-0206">Cytoskeleton</keyword>
<dbReference type="GO" id="GO:0051959">
    <property type="term" value="F:dynein light intermediate chain binding"/>
    <property type="evidence" value="ECO:0007669"/>
    <property type="project" value="InterPro"/>
</dbReference>
<dbReference type="GO" id="GO:0005524">
    <property type="term" value="F:ATP binding"/>
    <property type="evidence" value="ECO:0007669"/>
    <property type="project" value="UniProtKB-KW"/>
</dbReference>
<evidence type="ECO:0000256" key="7">
    <source>
        <dbReference type="ARBA" id="ARBA00023017"/>
    </source>
</evidence>
<dbReference type="InterPro" id="IPR024743">
    <property type="entry name" value="Dynein_HC_stalk"/>
</dbReference>
<keyword evidence="17" id="KW-1185">Reference proteome</keyword>
<evidence type="ECO:0000256" key="13">
    <source>
        <dbReference type="SAM" id="Coils"/>
    </source>
</evidence>
<evidence type="ECO:0000313" key="16">
    <source>
        <dbReference type="EMBL" id="KAK9411976.1"/>
    </source>
</evidence>
<dbReference type="InterPro" id="IPR035706">
    <property type="entry name" value="AAA_9"/>
</dbReference>
<keyword evidence="8 13" id="KW-0175">Coiled coil</keyword>
<evidence type="ECO:0000313" key="17">
    <source>
        <dbReference type="Proteomes" id="UP001474421"/>
    </source>
</evidence>
<dbReference type="FunFam" id="3.40.50.300:FF:000049">
    <property type="entry name" value="Dynein, axonemal, heavy chain 5"/>
    <property type="match status" value="1"/>
</dbReference>
<evidence type="ECO:0000256" key="8">
    <source>
        <dbReference type="ARBA" id="ARBA00023054"/>
    </source>
</evidence>
<proteinExistence type="predicted"/>
<dbReference type="Gene3D" id="6.10.140.1060">
    <property type="match status" value="1"/>
</dbReference>
<comment type="subcellular location">
    <subcellularLocation>
        <location evidence="1">Cytoplasm</location>
        <location evidence="1">Cytoskeleton</location>
        <location evidence="1">Cilium axoneme</location>
    </subcellularLocation>
</comment>
<evidence type="ECO:0000259" key="15">
    <source>
        <dbReference type="Pfam" id="PF12781"/>
    </source>
</evidence>
<evidence type="ECO:0000256" key="9">
    <source>
        <dbReference type="ARBA" id="ARBA00023069"/>
    </source>
</evidence>
<keyword evidence="7" id="KW-0243">Dynein</keyword>
<accession>A0AAW1CBZ9</accession>
<evidence type="ECO:0000256" key="4">
    <source>
        <dbReference type="ARBA" id="ARBA00022737"/>
    </source>
</evidence>
<dbReference type="Pfam" id="PF12777">
    <property type="entry name" value="MT"/>
    <property type="match status" value="1"/>
</dbReference>
<evidence type="ECO:0000256" key="5">
    <source>
        <dbReference type="ARBA" id="ARBA00022741"/>
    </source>
</evidence>
<feature type="domain" description="Dynein heavy chain ATP-binding dynein motor region" evidence="15">
    <location>
        <begin position="349"/>
        <end position="569"/>
    </location>
</feature>
<feature type="coiled-coil region" evidence="13">
    <location>
        <begin position="205"/>
        <end position="288"/>
    </location>
</feature>
<dbReference type="Pfam" id="PF12781">
    <property type="entry name" value="AAA_9"/>
    <property type="match status" value="1"/>
</dbReference>
<name>A0AAW1CBZ9_CROAD</name>
<keyword evidence="4" id="KW-0677">Repeat</keyword>
<keyword evidence="3" id="KW-0493">Microtubule</keyword>
<dbReference type="AlphaFoldDB" id="A0AAW1CBZ9"/>
<organism evidence="16 17">
    <name type="scientific">Crotalus adamanteus</name>
    <name type="common">Eastern diamondback rattlesnake</name>
    <dbReference type="NCBI Taxonomy" id="8729"/>
    <lineage>
        <taxon>Eukaryota</taxon>
        <taxon>Metazoa</taxon>
        <taxon>Chordata</taxon>
        <taxon>Craniata</taxon>
        <taxon>Vertebrata</taxon>
        <taxon>Euteleostomi</taxon>
        <taxon>Lepidosauria</taxon>
        <taxon>Squamata</taxon>
        <taxon>Bifurcata</taxon>
        <taxon>Unidentata</taxon>
        <taxon>Episquamata</taxon>
        <taxon>Toxicofera</taxon>
        <taxon>Serpentes</taxon>
        <taxon>Colubroidea</taxon>
        <taxon>Viperidae</taxon>
        <taxon>Crotalinae</taxon>
        <taxon>Crotalus</taxon>
    </lineage>
</organism>
<evidence type="ECO:0000256" key="3">
    <source>
        <dbReference type="ARBA" id="ARBA00022701"/>
    </source>
</evidence>
<dbReference type="Gene3D" id="1.20.920.20">
    <property type="match status" value="1"/>
</dbReference>
<reference evidence="16 17" key="1">
    <citation type="journal article" date="2024" name="Proc. Natl. Acad. Sci. U.S.A.">
        <title>The genetic regulatory architecture and epigenomic basis for age-related changes in rattlesnake venom.</title>
        <authorList>
            <person name="Hogan M.P."/>
            <person name="Holding M.L."/>
            <person name="Nystrom G.S."/>
            <person name="Colston T.J."/>
            <person name="Bartlett D.A."/>
            <person name="Mason A.J."/>
            <person name="Ellsworth S.A."/>
            <person name="Rautsaw R.M."/>
            <person name="Lawrence K.C."/>
            <person name="Strickland J.L."/>
            <person name="He B."/>
            <person name="Fraser P."/>
            <person name="Margres M.J."/>
            <person name="Gilbert D.M."/>
            <person name="Gibbs H.L."/>
            <person name="Parkinson C.L."/>
            <person name="Rokyta D.R."/>
        </authorList>
    </citation>
    <scope>NUCLEOTIDE SEQUENCE [LARGE SCALE GENOMIC DNA]</scope>
    <source>
        <strain evidence="16">DRR0105</strain>
    </source>
</reference>
<evidence type="ECO:0000256" key="6">
    <source>
        <dbReference type="ARBA" id="ARBA00022840"/>
    </source>
</evidence>
<evidence type="ECO:0000256" key="11">
    <source>
        <dbReference type="ARBA" id="ARBA00023212"/>
    </source>
</evidence>
<evidence type="ECO:0000256" key="1">
    <source>
        <dbReference type="ARBA" id="ARBA00004430"/>
    </source>
</evidence>
<keyword evidence="9" id="KW-0969">Cilium</keyword>